<proteinExistence type="predicted"/>
<gene>
    <name evidence="2" type="ORF">Trco_001352</name>
</gene>
<feature type="region of interest" description="Disordered" evidence="1">
    <location>
        <begin position="1"/>
        <end position="44"/>
    </location>
</feature>
<evidence type="ECO:0000313" key="3">
    <source>
        <dbReference type="Proteomes" id="UP000827724"/>
    </source>
</evidence>
<dbReference type="Proteomes" id="UP000827724">
    <property type="component" value="Unassembled WGS sequence"/>
</dbReference>
<feature type="region of interest" description="Disordered" evidence="1">
    <location>
        <begin position="263"/>
        <end position="283"/>
    </location>
</feature>
<evidence type="ECO:0000256" key="1">
    <source>
        <dbReference type="SAM" id="MobiDB-lite"/>
    </source>
</evidence>
<organism evidence="2 3">
    <name type="scientific">Trichoderma cornu-damae</name>
    <dbReference type="NCBI Taxonomy" id="654480"/>
    <lineage>
        <taxon>Eukaryota</taxon>
        <taxon>Fungi</taxon>
        <taxon>Dikarya</taxon>
        <taxon>Ascomycota</taxon>
        <taxon>Pezizomycotina</taxon>
        <taxon>Sordariomycetes</taxon>
        <taxon>Hypocreomycetidae</taxon>
        <taxon>Hypocreales</taxon>
        <taxon>Hypocreaceae</taxon>
        <taxon>Trichoderma</taxon>
    </lineage>
</organism>
<dbReference type="AlphaFoldDB" id="A0A9P8U0T7"/>
<dbReference type="EMBL" id="JAIWOZ010000001">
    <property type="protein sequence ID" value="KAH6611332.1"/>
    <property type="molecule type" value="Genomic_DNA"/>
</dbReference>
<protein>
    <submittedName>
        <fullName evidence="2">Uncharacterized protein</fullName>
    </submittedName>
</protein>
<name>A0A9P8U0T7_9HYPO</name>
<keyword evidence="3" id="KW-1185">Reference proteome</keyword>
<reference evidence="2" key="1">
    <citation type="submission" date="2021-08" db="EMBL/GenBank/DDBJ databases">
        <title>Chromosome-Level Trichoderma cornu-damae using Hi-C Data.</title>
        <authorList>
            <person name="Kim C.S."/>
        </authorList>
    </citation>
    <scope>NUCLEOTIDE SEQUENCE</scope>
    <source>
        <strain evidence="2">KA19-0412C</strain>
    </source>
</reference>
<sequence length="423" mass="45944">MPAANSSPSLQASITPPHTSLKTQQQRTKGEIRRAGPGFVAAPLLRGDRPGCPASRLSRAVTAFRAKLTLLLVKLILNTDHRLVLPKRPCLWPYDGLEGSAKGREPPFGFQPVQLDQKPLLPQRRLQARITGSMDGLARHQLVMVSLVICDARLLRAQITPSPNEVFPALIRKASVAELNVLKAETRHDMGSILSCGCLAMVVDACCYLDRTRHGVTSFLAAWPANNMAVILFLLDNTEQSDLLAVSYLQVILVIPSKTYQATTRPRDRPRSSTADAPSGPRSHCVRWRKTLEPWKRQKYHLLLSTWSGAFRRPCAGWAAKYCATSPNLVAAKPGQGGLSPSFSAKRARAFWQQIGLGLSIDTASAEASSAASDHRVTSASRLWTSPVFDSIAHSAASFGAPLTTDEPLCGGPICDKKNFGLS</sequence>
<feature type="compositionally biased region" description="Polar residues" evidence="1">
    <location>
        <begin position="1"/>
        <end position="27"/>
    </location>
</feature>
<evidence type="ECO:0000313" key="2">
    <source>
        <dbReference type="EMBL" id="KAH6611332.1"/>
    </source>
</evidence>
<accession>A0A9P8U0T7</accession>
<comment type="caution">
    <text evidence="2">The sequence shown here is derived from an EMBL/GenBank/DDBJ whole genome shotgun (WGS) entry which is preliminary data.</text>
</comment>